<feature type="region of interest" description="Disordered" evidence="1">
    <location>
        <begin position="1"/>
        <end position="37"/>
    </location>
</feature>
<evidence type="ECO:0000256" key="1">
    <source>
        <dbReference type="SAM" id="MobiDB-lite"/>
    </source>
</evidence>
<dbReference type="EMBL" id="LAZR01028750">
    <property type="protein sequence ID" value="KKL61669.1"/>
    <property type="molecule type" value="Genomic_DNA"/>
</dbReference>
<reference evidence="2" key="1">
    <citation type="journal article" date="2015" name="Nature">
        <title>Complex archaea that bridge the gap between prokaryotes and eukaryotes.</title>
        <authorList>
            <person name="Spang A."/>
            <person name="Saw J.H."/>
            <person name="Jorgensen S.L."/>
            <person name="Zaremba-Niedzwiedzka K."/>
            <person name="Martijn J."/>
            <person name="Lind A.E."/>
            <person name="van Eijk R."/>
            <person name="Schleper C."/>
            <person name="Guy L."/>
            <person name="Ettema T.J."/>
        </authorList>
    </citation>
    <scope>NUCLEOTIDE SEQUENCE</scope>
</reference>
<dbReference type="AlphaFoldDB" id="A0A0F9DJ29"/>
<feature type="non-terminal residue" evidence="2">
    <location>
        <position position="1"/>
    </location>
</feature>
<gene>
    <name evidence="2" type="ORF">LCGC14_2193000</name>
</gene>
<feature type="compositionally biased region" description="Basic and acidic residues" evidence="1">
    <location>
        <begin position="9"/>
        <end position="19"/>
    </location>
</feature>
<evidence type="ECO:0000313" key="2">
    <source>
        <dbReference type="EMBL" id="KKL61669.1"/>
    </source>
</evidence>
<name>A0A0F9DJ29_9ZZZZ</name>
<comment type="caution">
    <text evidence="2">The sequence shown here is derived from an EMBL/GenBank/DDBJ whole genome shotgun (WGS) entry which is preliminary data.</text>
</comment>
<protein>
    <submittedName>
        <fullName evidence="2">Uncharacterized protein</fullName>
    </submittedName>
</protein>
<proteinExistence type="predicted"/>
<sequence length="100" mass="10626">PPAIDVDSVEPKPQADPEPKPPTPDSPPDPDDDPSLAAMQVDEYNGMLEAADNLTYVDKIEALVKKDGVLDEKQRAVMIGACNTKRAAIKAARGSGSNKK</sequence>
<organism evidence="2">
    <name type="scientific">marine sediment metagenome</name>
    <dbReference type="NCBI Taxonomy" id="412755"/>
    <lineage>
        <taxon>unclassified sequences</taxon>
        <taxon>metagenomes</taxon>
        <taxon>ecological metagenomes</taxon>
    </lineage>
</organism>
<accession>A0A0F9DJ29</accession>